<dbReference type="Proteomes" id="UP000011785">
    <property type="component" value="Segment"/>
</dbReference>
<evidence type="ECO:0000313" key="2">
    <source>
        <dbReference type="EMBL" id="QHG11355.1"/>
    </source>
</evidence>
<gene>
    <name evidence="2" type="ORF">SI_OrNV_gp123</name>
</gene>
<reference evidence="1 5" key="1">
    <citation type="journal article" date="2008" name="J. Virol. Methods">
        <title>Sequencing of the large dsDNA genome of Oryctes rhinoceros nudivirus using multiple displacement amplification of nanogram amounts of virus DNA.</title>
        <authorList>
            <person name="Wang Y."/>
            <person name="Kleespies R.G."/>
            <person name="Ramle M.B."/>
            <person name="Jehle J.A."/>
        </authorList>
    </citation>
    <scope>NUCLEOTIDE SEQUENCE [LARGE SCALE GENOMIC DNA]</scope>
    <source>
        <strain evidence="5">Isolate Oryctes rhinoceros/Malaysia/Ma07/2007</strain>
        <strain evidence="1">Ma07</strain>
    </source>
</reference>
<reference evidence="3" key="3">
    <citation type="submission" date="2020-03" db="EMBL/GenBank/DDBJ databases">
        <title>Whole genome sequence of Oryctes rhinoceros Nudivirus isolated in Riau Province, Indonesia.</title>
        <authorList>
            <person name="Kurnia Y.W."/>
            <person name="Tanjung Z.A."/>
            <person name="Utomo C."/>
            <person name="Naim M."/>
            <person name="Situmorang E.C."/>
            <person name="Liwang T."/>
        </authorList>
    </citation>
    <scope>NUCLEOTIDE SEQUENCE</scope>
    <source>
        <strain evidence="3">LiboV</strain>
    </source>
</reference>
<dbReference type="OrthoDB" id="26629at10239"/>
<accession>A0A6B9QQZ8</accession>
<dbReference type="EMBL" id="MN623374">
    <property type="protein sequence ID" value="QHG11355.1"/>
    <property type="molecule type" value="Genomic_DNA"/>
</dbReference>
<evidence type="ECO:0000313" key="5">
    <source>
        <dbReference type="Proteomes" id="UP000011785"/>
    </source>
</evidence>
<dbReference type="EMBL" id="MZ727584">
    <property type="protein sequence ID" value="UBO76532.1"/>
    <property type="molecule type" value="Genomic_DNA"/>
</dbReference>
<sequence length="142" mass="16227">MSTCNFNKNLVEIVTLLLRVMNVTANDMFIKFANTSGRVYDYQRESLGSNYDLGSLITTDDGIIIVDRYPSQETTQLEISSMTDTLIYILKKIYQLQTRDITIFLPKMDANISKQAEIQSKFANLSVKDAPVNYFNINIIHL</sequence>
<dbReference type="KEGG" id="vg:7047303"/>
<name>A0A6B9QQZ8_9VIRU</name>
<dbReference type="EMBL" id="EU747721">
    <property type="protein sequence ID" value="ACH96253.1"/>
    <property type="molecule type" value="Genomic_DNA"/>
</dbReference>
<evidence type="ECO:0000313" key="3">
    <source>
        <dbReference type="EMBL" id="QKE59585.1"/>
    </source>
</evidence>
<evidence type="ECO:0000313" key="4">
    <source>
        <dbReference type="EMBL" id="UBO76532.1"/>
    </source>
</evidence>
<dbReference type="EMBL" id="MT150137">
    <property type="protein sequence ID" value="QKE59585.1"/>
    <property type="molecule type" value="Genomic_DNA"/>
</dbReference>
<reference evidence="4" key="4">
    <citation type="submission" date="2021-08" db="EMBL/GenBank/DDBJ databases">
        <title>Whole genome sequence of Oryctes rhinoceros Nudivirus detected in Riau Province, Indonesia.</title>
        <authorList>
            <person name="Kurnia Y.W."/>
            <person name="Tanjung Z.A."/>
            <person name="Utomo C."/>
            <person name="Naim M."/>
            <person name="Situmorang E.C."/>
            <person name="Liwang T."/>
        </authorList>
    </citation>
    <scope>NUCLEOTIDE SEQUENCE</scope>
    <source>
        <strain evidence="4">LiboV</strain>
    </source>
</reference>
<evidence type="ECO:0000313" key="1">
    <source>
        <dbReference type="EMBL" id="ACH96253.1"/>
    </source>
</evidence>
<dbReference type="RefSeq" id="YP_002321434.1">
    <property type="nucleotide sequence ID" value="NC_011588.1"/>
</dbReference>
<organism evidence="2">
    <name type="scientific">Oryctes rhinoceros nudivirus</name>
    <dbReference type="NCBI Taxonomy" id="92521"/>
    <lineage>
        <taxon>Viruses</taxon>
        <taxon>Viruses incertae sedis</taxon>
        <taxon>Naldaviricetes</taxon>
        <taxon>Lefavirales</taxon>
        <taxon>Nudiviridae</taxon>
        <taxon>Alphanudivirus</taxon>
        <taxon>Alphanudivirus oryrhinocerotis</taxon>
    </lineage>
</organism>
<protein>
    <submittedName>
        <fullName evidence="2">GrBNV_gp41-like protein</fullName>
    </submittedName>
</protein>
<proteinExistence type="predicted"/>
<accession>B7SVE4</accession>
<reference evidence="2" key="2">
    <citation type="journal article" date="2020" name="J. ISSAAS">
        <title>Complete genome sequence of Oryctes rhinoceros Nudivirus isolated from Coconut Rhinoceros Beetle in the Solomon Islands.</title>
        <authorList>
            <person name="Etebari K."/>
            <person name="Filipovic I."/>
            <person name="Rasic G."/>
            <person name="Devine G.J."/>
            <person name="Tsatsia H."/>
            <person name="Furlong M.J."/>
        </authorList>
    </citation>
    <scope>NUCLEOTIDE SEQUENCE</scope>
    <source>
        <strain evidence="2">Solomon Islands</strain>
    </source>
</reference>
<keyword evidence="5" id="KW-1185">Reference proteome</keyword>